<evidence type="ECO:0000256" key="4">
    <source>
        <dbReference type="ARBA" id="ARBA00022694"/>
    </source>
</evidence>
<dbReference type="InterPro" id="IPR014729">
    <property type="entry name" value="Rossmann-like_a/b/a_fold"/>
</dbReference>
<comment type="domain">
    <text evidence="8">The N-terminal region contains the highly conserved SGGXDS motif, predicted to be a P-loop motif involved in ATP binding.</text>
</comment>
<evidence type="ECO:0000256" key="5">
    <source>
        <dbReference type="ARBA" id="ARBA00022741"/>
    </source>
</evidence>
<feature type="binding site" evidence="8">
    <location>
        <begin position="26"/>
        <end position="31"/>
    </location>
    <ligand>
        <name>ATP</name>
        <dbReference type="ChEBI" id="CHEBI:30616"/>
    </ligand>
</feature>
<dbReference type="GO" id="GO:0032267">
    <property type="term" value="F:tRNA(Ile)-lysidine synthase activity"/>
    <property type="evidence" value="ECO:0007669"/>
    <property type="project" value="UniProtKB-EC"/>
</dbReference>
<dbReference type="Gene3D" id="1.20.59.20">
    <property type="match status" value="1"/>
</dbReference>
<comment type="caution">
    <text evidence="10">The sequence shown here is derived from an EMBL/GenBank/DDBJ whole genome shotgun (WGS) entry which is preliminary data.</text>
</comment>
<keyword evidence="3 8" id="KW-0436">Ligase</keyword>
<comment type="catalytic activity">
    <reaction evidence="7 8">
        <text>cytidine(34) in tRNA(Ile2) + L-lysine + ATP = lysidine(34) in tRNA(Ile2) + AMP + diphosphate + H(+)</text>
        <dbReference type="Rhea" id="RHEA:43744"/>
        <dbReference type="Rhea" id="RHEA-COMP:10625"/>
        <dbReference type="Rhea" id="RHEA-COMP:10670"/>
        <dbReference type="ChEBI" id="CHEBI:15378"/>
        <dbReference type="ChEBI" id="CHEBI:30616"/>
        <dbReference type="ChEBI" id="CHEBI:32551"/>
        <dbReference type="ChEBI" id="CHEBI:33019"/>
        <dbReference type="ChEBI" id="CHEBI:82748"/>
        <dbReference type="ChEBI" id="CHEBI:83665"/>
        <dbReference type="ChEBI" id="CHEBI:456215"/>
        <dbReference type="EC" id="6.3.4.19"/>
    </reaction>
</comment>
<dbReference type="InterPro" id="IPR012094">
    <property type="entry name" value="tRNA_Ile_lys_synt"/>
</dbReference>
<protein>
    <recommendedName>
        <fullName evidence="8">tRNA(Ile)-lysidine synthase</fullName>
        <ecNumber evidence="8">6.3.4.19</ecNumber>
    </recommendedName>
    <alternativeName>
        <fullName evidence="8">tRNA(Ile)-2-lysyl-cytidine synthase</fullName>
    </alternativeName>
    <alternativeName>
        <fullName evidence="8">tRNA(Ile)-lysidine synthetase</fullName>
    </alternativeName>
</protein>
<dbReference type="GO" id="GO:0006400">
    <property type="term" value="P:tRNA modification"/>
    <property type="evidence" value="ECO:0007669"/>
    <property type="project" value="UniProtKB-UniRule"/>
</dbReference>
<dbReference type="InterPro" id="IPR012795">
    <property type="entry name" value="tRNA_Ile_lys_synt_N"/>
</dbReference>
<sequence>MSFSPDHLLNTLSKFSLPTGYLIGFSGGMDSHVLLYAMVVLGERLPAPLRAIHVDHGLQSQSTTWAGHCQSVCRKLNIPLETFSLQLKPIKGESLEAVAREARYGVLAREIRPGEMLLTAHHQDDQAETLLLQLLRGAGLSGLAAMPELTRFDKGIHARPLLDSTRDELTRYATDVGLHWIEDASNQNIEFDRNYLRHQVVPLLKARWPAMSRTLSRSAGHCAEADRLIEALLSRELEQIHDPADGTRCVSLLNALPAGQLAALLRLWIGRSGYALPGSAILERIITEVLGSRLDGNPLVSWRGAEIRRYRDRLYLMSPLPSFDPCHSLVWRGESELSLPAGLGTLRFQDNQGVAGVSPEPGRYRIRFRQGGETCRPLGRGINKKIKHLLQEAGVLPWMRERVPLLEVDGEIAEIIGVCRCEPDGQAPIFRHLKITWNCPLPWRRQPPVKKPD</sequence>
<dbReference type="InterPro" id="IPR011063">
    <property type="entry name" value="TilS/TtcA_N"/>
</dbReference>
<dbReference type="SUPFAM" id="SSF82829">
    <property type="entry name" value="MesJ substrate recognition domain-like"/>
    <property type="match status" value="1"/>
</dbReference>
<keyword evidence="4 8" id="KW-0819">tRNA processing</keyword>
<dbReference type="Gene3D" id="3.40.50.620">
    <property type="entry name" value="HUPs"/>
    <property type="match status" value="1"/>
</dbReference>
<dbReference type="HAMAP" id="MF_01161">
    <property type="entry name" value="tRNA_Ile_lys_synt"/>
    <property type="match status" value="1"/>
</dbReference>
<comment type="similarity">
    <text evidence="8">Belongs to the tRNA(Ile)-lysidine synthase family.</text>
</comment>
<dbReference type="SUPFAM" id="SSF56037">
    <property type="entry name" value="PheT/TilS domain"/>
    <property type="match status" value="1"/>
</dbReference>
<reference evidence="10 11" key="1">
    <citation type="submission" date="2017-11" db="EMBL/GenBank/DDBJ databases">
        <title>Genome-resolved metagenomics identifies genetic mobility, metabolic interactions, and unexpected diversity in perchlorate-reducing communities.</title>
        <authorList>
            <person name="Barnum T.P."/>
            <person name="Figueroa I.A."/>
            <person name="Carlstrom C.I."/>
            <person name="Lucas L.N."/>
            <person name="Engelbrektson A.L."/>
            <person name="Coates J.D."/>
        </authorList>
    </citation>
    <scope>NUCLEOTIDE SEQUENCE [LARGE SCALE GENOMIC DNA]</scope>
    <source>
        <strain evidence="10">BM301</strain>
    </source>
</reference>
<dbReference type="InterPro" id="IPR012796">
    <property type="entry name" value="Lysidine-tRNA-synth_C"/>
</dbReference>
<dbReference type="InterPro" id="IPR015262">
    <property type="entry name" value="tRNA_Ile_lys_synt_subst-bd"/>
</dbReference>
<dbReference type="AlphaFoldDB" id="A0A2N6CWP1"/>
<dbReference type="RefSeq" id="WP_273438980.1">
    <property type="nucleotide sequence ID" value="NZ_PKUN01000010.1"/>
</dbReference>
<gene>
    <name evidence="8 10" type="primary">tilS</name>
    <name evidence="10" type="ORF">C0630_09050</name>
</gene>
<evidence type="ECO:0000256" key="3">
    <source>
        <dbReference type="ARBA" id="ARBA00022598"/>
    </source>
</evidence>
<proteinExistence type="inferred from homology"/>
<dbReference type="EC" id="6.3.4.19" evidence="8"/>
<dbReference type="Pfam" id="PF01171">
    <property type="entry name" value="ATP_bind_3"/>
    <property type="match status" value="1"/>
</dbReference>
<dbReference type="GO" id="GO:0005737">
    <property type="term" value="C:cytoplasm"/>
    <property type="evidence" value="ECO:0007669"/>
    <property type="project" value="UniProtKB-SubCell"/>
</dbReference>
<evidence type="ECO:0000313" key="11">
    <source>
        <dbReference type="Proteomes" id="UP000235015"/>
    </source>
</evidence>
<dbReference type="STRING" id="1111735.GCA_000428045_03848"/>
<keyword evidence="6 8" id="KW-0067">ATP-binding</keyword>
<dbReference type="EMBL" id="PKUN01000010">
    <property type="protein sequence ID" value="PLX61683.1"/>
    <property type="molecule type" value="Genomic_DNA"/>
</dbReference>
<evidence type="ECO:0000259" key="9">
    <source>
        <dbReference type="SMART" id="SM00977"/>
    </source>
</evidence>
<evidence type="ECO:0000256" key="8">
    <source>
        <dbReference type="HAMAP-Rule" id="MF_01161"/>
    </source>
</evidence>
<comment type="function">
    <text evidence="8">Ligates lysine onto the cytidine present at position 34 of the AUA codon-specific tRNA(Ile) that contains the anticodon CAU, in an ATP-dependent manner. Cytidine is converted to lysidine, thus changing the amino acid specificity of the tRNA from methionine to isoleucine.</text>
</comment>
<evidence type="ECO:0000256" key="6">
    <source>
        <dbReference type="ARBA" id="ARBA00022840"/>
    </source>
</evidence>
<dbReference type="Proteomes" id="UP000235015">
    <property type="component" value="Unassembled WGS sequence"/>
</dbReference>
<organism evidence="10 11">
    <name type="scientific">Sedimenticola selenatireducens</name>
    <dbReference type="NCBI Taxonomy" id="191960"/>
    <lineage>
        <taxon>Bacteria</taxon>
        <taxon>Pseudomonadati</taxon>
        <taxon>Pseudomonadota</taxon>
        <taxon>Gammaproteobacteria</taxon>
        <taxon>Chromatiales</taxon>
        <taxon>Sedimenticolaceae</taxon>
        <taxon>Sedimenticola</taxon>
    </lineage>
</organism>
<feature type="domain" description="Lysidine-tRNA(Ile) synthetase C-terminal" evidence="9">
    <location>
        <begin position="364"/>
        <end position="435"/>
    </location>
</feature>
<keyword evidence="5 8" id="KW-0547">Nucleotide-binding</keyword>
<evidence type="ECO:0000313" key="10">
    <source>
        <dbReference type="EMBL" id="PLX61683.1"/>
    </source>
</evidence>
<dbReference type="NCBIfam" id="TIGR02432">
    <property type="entry name" value="lysidine_TilS_N"/>
    <property type="match status" value="1"/>
</dbReference>
<comment type="subcellular location">
    <subcellularLocation>
        <location evidence="1 8">Cytoplasm</location>
    </subcellularLocation>
</comment>
<dbReference type="SMART" id="SM00977">
    <property type="entry name" value="TilS_C"/>
    <property type="match status" value="1"/>
</dbReference>
<keyword evidence="2 8" id="KW-0963">Cytoplasm</keyword>
<name>A0A2N6CWP1_9GAMM</name>
<evidence type="ECO:0000256" key="1">
    <source>
        <dbReference type="ARBA" id="ARBA00004496"/>
    </source>
</evidence>
<dbReference type="PANTHER" id="PTHR43033:SF1">
    <property type="entry name" value="TRNA(ILE)-LYSIDINE SYNTHASE-RELATED"/>
    <property type="match status" value="1"/>
</dbReference>
<accession>A0A2N6CWP1</accession>
<dbReference type="Pfam" id="PF09179">
    <property type="entry name" value="TilS"/>
    <property type="match status" value="1"/>
</dbReference>
<dbReference type="SUPFAM" id="SSF52402">
    <property type="entry name" value="Adenine nucleotide alpha hydrolases-like"/>
    <property type="match status" value="1"/>
</dbReference>
<dbReference type="NCBIfam" id="TIGR02433">
    <property type="entry name" value="lysidine_TilS_C"/>
    <property type="match status" value="1"/>
</dbReference>
<evidence type="ECO:0000256" key="7">
    <source>
        <dbReference type="ARBA" id="ARBA00048539"/>
    </source>
</evidence>
<dbReference type="Pfam" id="PF11734">
    <property type="entry name" value="TilS_C"/>
    <property type="match status" value="1"/>
</dbReference>
<dbReference type="GO" id="GO:0005524">
    <property type="term" value="F:ATP binding"/>
    <property type="evidence" value="ECO:0007669"/>
    <property type="project" value="UniProtKB-UniRule"/>
</dbReference>
<dbReference type="CDD" id="cd01992">
    <property type="entry name" value="TilS_N"/>
    <property type="match status" value="1"/>
</dbReference>
<evidence type="ECO:0000256" key="2">
    <source>
        <dbReference type="ARBA" id="ARBA00022490"/>
    </source>
</evidence>
<dbReference type="PANTHER" id="PTHR43033">
    <property type="entry name" value="TRNA(ILE)-LYSIDINE SYNTHASE-RELATED"/>
    <property type="match status" value="1"/>
</dbReference>